<feature type="compositionally biased region" description="Gly residues" evidence="1">
    <location>
        <begin position="75"/>
        <end position="87"/>
    </location>
</feature>
<feature type="compositionally biased region" description="Low complexity" evidence="1">
    <location>
        <begin position="88"/>
        <end position="98"/>
    </location>
</feature>
<protein>
    <recommendedName>
        <fullName evidence="4">DUF2076 domain-containing protein</fullName>
    </recommendedName>
</protein>
<reference evidence="2 3" key="1">
    <citation type="submission" date="2016-10" db="EMBL/GenBank/DDBJ databases">
        <authorList>
            <person name="de Groot N.N."/>
        </authorList>
    </citation>
    <scope>NUCLEOTIDE SEQUENCE [LARGE SCALE GENOMIC DNA]</scope>
    <source>
        <strain evidence="2 3">A52C2</strain>
    </source>
</reference>
<accession>A0A1H9NKU5</accession>
<evidence type="ECO:0000256" key="1">
    <source>
        <dbReference type="SAM" id="MobiDB-lite"/>
    </source>
</evidence>
<organism evidence="2 3">
    <name type="scientific">Faunimonas pinastri</name>
    <dbReference type="NCBI Taxonomy" id="1855383"/>
    <lineage>
        <taxon>Bacteria</taxon>
        <taxon>Pseudomonadati</taxon>
        <taxon>Pseudomonadota</taxon>
        <taxon>Alphaproteobacteria</taxon>
        <taxon>Hyphomicrobiales</taxon>
        <taxon>Afifellaceae</taxon>
        <taxon>Faunimonas</taxon>
    </lineage>
</organism>
<evidence type="ECO:0000313" key="2">
    <source>
        <dbReference type="EMBL" id="SER36570.1"/>
    </source>
</evidence>
<dbReference type="InterPro" id="IPR018648">
    <property type="entry name" value="DUF2076"/>
</dbReference>
<dbReference type="STRING" id="1855383.SAMN05216548_11657"/>
<name>A0A1H9NKU5_9HYPH</name>
<dbReference type="RefSeq" id="WP_177176919.1">
    <property type="nucleotide sequence ID" value="NZ_FOFG01000016.1"/>
</dbReference>
<dbReference type="EMBL" id="FOFG01000016">
    <property type="protein sequence ID" value="SER36570.1"/>
    <property type="molecule type" value="Genomic_DNA"/>
</dbReference>
<sequence length="238" mass="24289">MTPDERTLLGNFLQDLQQTRNVAKDSEADRMISQAVQSNSDAVYLLVQHSILADQALRVAQNRIADLEAQTRSGSNGGGSFLGGGNPGSSPAGGRPNPWGGSRDNGYDQARNPAPGYSQNSQDGGYGQPASQAYQPQQSRFGGFFQNAAATAAGVAGGAFLAQGLSNIFGGGHGGFGGLGGMAGFGGAGLNAQPNVENVTINEYGDQNSGADYDQGVSDASYSDDFGDDGFDDGSGFA</sequence>
<feature type="region of interest" description="Disordered" evidence="1">
    <location>
        <begin position="202"/>
        <end position="238"/>
    </location>
</feature>
<proteinExistence type="predicted"/>
<feature type="region of interest" description="Disordered" evidence="1">
    <location>
        <begin position="70"/>
        <end position="134"/>
    </location>
</feature>
<evidence type="ECO:0000313" key="3">
    <source>
        <dbReference type="Proteomes" id="UP000199647"/>
    </source>
</evidence>
<gene>
    <name evidence="2" type="ORF">SAMN05216548_11657</name>
</gene>
<keyword evidence="3" id="KW-1185">Reference proteome</keyword>
<dbReference type="Proteomes" id="UP000199647">
    <property type="component" value="Unassembled WGS sequence"/>
</dbReference>
<evidence type="ECO:0008006" key="4">
    <source>
        <dbReference type="Google" id="ProtNLM"/>
    </source>
</evidence>
<dbReference type="Pfam" id="PF09849">
    <property type="entry name" value="DUF2076"/>
    <property type="match status" value="1"/>
</dbReference>
<dbReference type="AlphaFoldDB" id="A0A1H9NKU5"/>